<dbReference type="SMART" id="SM00184">
    <property type="entry name" value="RING"/>
    <property type="match status" value="1"/>
</dbReference>
<comment type="pathway">
    <text evidence="3">Protein modification; protein ubiquitination.</text>
</comment>
<dbReference type="PANTHER" id="PTHR46913:SF1">
    <property type="entry name" value="RING-H2 FINGER PROTEIN ATL16"/>
    <property type="match status" value="1"/>
</dbReference>
<dbReference type="GO" id="GO:0061630">
    <property type="term" value="F:ubiquitin protein ligase activity"/>
    <property type="evidence" value="ECO:0007669"/>
    <property type="project" value="UniProtKB-EC"/>
</dbReference>
<feature type="non-terminal residue" evidence="17">
    <location>
        <position position="1"/>
    </location>
</feature>
<keyword evidence="10" id="KW-0862">Zinc</keyword>
<name>A0A426YAI1_ENSVE</name>
<accession>A0A426YAI1</accession>
<dbReference type="UniPathway" id="UPA00143"/>
<comment type="caution">
    <text evidence="17">The sequence shown here is derived from an EMBL/GenBank/DDBJ whole genome shotgun (WGS) entry which is preliminary data.</text>
</comment>
<evidence type="ECO:0000313" key="17">
    <source>
        <dbReference type="EMBL" id="RRT48696.1"/>
    </source>
</evidence>
<reference evidence="17 18" key="1">
    <citation type="journal article" date="2014" name="Agronomy (Basel)">
        <title>A Draft Genome Sequence for Ensete ventricosum, the Drought-Tolerant Tree Against Hunger.</title>
        <authorList>
            <person name="Harrison J."/>
            <person name="Moore K.A."/>
            <person name="Paszkiewicz K."/>
            <person name="Jones T."/>
            <person name="Grant M."/>
            <person name="Ambacheew D."/>
            <person name="Muzemil S."/>
            <person name="Studholme D.J."/>
        </authorList>
    </citation>
    <scope>NUCLEOTIDE SEQUENCE [LARGE SCALE GENOMIC DNA]</scope>
</reference>
<evidence type="ECO:0000256" key="5">
    <source>
        <dbReference type="ARBA" id="ARBA00022679"/>
    </source>
</evidence>
<dbReference type="FunFam" id="3.30.40.10:FF:000187">
    <property type="entry name" value="E3 ubiquitin-protein ligase ATL6"/>
    <property type="match status" value="1"/>
</dbReference>
<dbReference type="PROSITE" id="PS50089">
    <property type="entry name" value="ZF_RING_2"/>
    <property type="match status" value="1"/>
</dbReference>
<evidence type="ECO:0000256" key="3">
    <source>
        <dbReference type="ARBA" id="ARBA00004906"/>
    </source>
</evidence>
<keyword evidence="12 15" id="KW-0472">Membrane</keyword>
<dbReference type="GO" id="GO:0016020">
    <property type="term" value="C:membrane"/>
    <property type="evidence" value="ECO:0007669"/>
    <property type="project" value="UniProtKB-SubCell"/>
</dbReference>
<dbReference type="Proteomes" id="UP000287651">
    <property type="component" value="Unassembled WGS sequence"/>
</dbReference>
<dbReference type="EC" id="2.3.2.27" evidence="4"/>
<proteinExistence type="predicted"/>
<feature type="compositionally biased region" description="Basic and acidic residues" evidence="14">
    <location>
        <begin position="1"/>
        <end position="10"/>
    </location>
</feature>
<evidence type="ECO:0000256" key="15">
    <source>
        <dbReference type="SAM" id="Phobius"/>
    </source>
</evidence>
<feature type="transmembrane region" description="Helical" evidence="15">
    <location>
        <begin position="125"/>
        <end position="147"/>
    </location>
</feature>
<evidence type="ECO:0000256" key="14">
    <source>
        <dbReference type="SAM" id="MobiDB-lite"/>
    </source>
</evidence>
<evidence type="ECO:0000256" key="9">
    <source>
        <dbReference type="ARBA" id="ARBA00022786"/>
    </source>
</evidence>
<keyword evidence="7" id="KW-0479">Metal-binding</keyword>
<dbReference type="AlphaFoldDB" id="A0A426YAI1"/>
<keyword evidence="6 15" id="KW-0812">Transmembrane</keyword>
<dbReference type="SUPFAM" id="SSF57850">
    <property type="entry name" value="RING/U-box"/>
    <property type="match status" value="1"/>
</dbReference>
<keyword evidence="8 13" id="KW-0863">Zinc-finger</keyword>
<feature type="region of interest" description="Disordered" evidence="14">
    <location>
        <begin position="96"/>
        <end position="116"/>
    </location>
</feature>
<dbReference type="Pfam" id="PF13639">
    <property type="entry name" value="zf-RING_2"/>
    <property type="match status" value="1"/>
</dbReference>
<organism evidence="17 18">
    <name type="scientific">Ensete ventricosum</name>
    <name type="common">Abyssinian banana</name>
    <name type="synonym">Musa ensete</name>
    <dbReference type="NCBI Taxonomy" id="4639"/>
    <lineage>
        <taxon>Eukaryota</taxon>
        <taxon>Viridiplantae</taxon>
        <taxon>Streptophyta</taxon>
        <taxon>Embryophyta</taxon>
        <taxon>Tracheophyta</taxon>
        <taxon>Spermatophyta</taxon>
        <taxon>Magnoliopsida</taxon>
        <taxon>Liliopsida</taxon>
        <taxon>Zingiberales</taxon>
        <taxon>Musaceae</taxon>
        <taxon>Ensete</taxon>
    </lineage>
</organism>
<evidence type="ECO:0000256" key="7">
    <source>
        <dbReference type="ARBA" id="ARBA00022723"/>
    </source>
</evidence>
<dbReference type="EMBL" id="AMZH03013790">
    <property type="protein sequence ID" value="RRT48696.1"/>
    <property type="molecule type" value="Genomic_DNA"/>
</dbReference>
<comment type="catalytic activity">
    <reaction evidence="1">
        <text>S-ubiquitinyl-[E2 ubiquitin-conjugating enzyme]-L-cysteine + [acceptor protein]-L-lysine = [E2 ubiquitin-conjugating enzyme]-L-cysteine + N(6)-ubiquitinyl-[acceptor protein]-L-lysine.</text>
        <dbReference type="EC" id="2.3.2.27"/>
    </reaction>
</comment>
<evidence type="ECO:0000256" key="4">
    <source>
        <dbReference type="ARBA" id="ARBA00012483"/>
    </source>
</evidence>
<evidence type="ECO:0000256" key="2">
    <source>
        <dbReference type="ARBA" id="ARBA00004167"/>
    </source>
</evidence>
<keyword evidence="11 15" id="KW-1133">Transmembrane helix</keyword>
<gene>
    <name evidence="17" type="ORF">B296_00026180</name>
</gene>
<feature type="compositionally biased region" description="Polar residues" evidence="14">
    <location>
        <begin position="21"/>
        <end position="30"/>
    </location>
</feature>
<sequence length="265" mass="29024">PASSSPEHRSVQSVPEPPLGTSPTSPQASDSAQDLIFSTLIRHLEKVEEKSRVGPAWPEVRRFGLLRQRSIVFFFLHHHVNHTILLLQKKMASFSGASPSSAPPPPPPTTAADPPSWLNRGRGRVLYPLFAAVICVVVILLLCHYICRIICSWKSLRLNETSTAGPPPGVSSARNARLSPATLASLPIFVFSLDGDEKKLECSVCLAEFRQGERGRLLPRCNHRFHADCVDTWLQSHSTCPICRSAIETTPPDSDDAARSISSPL</sequence>
<evidence type="ECO:0000259" key="16">
    <source>
        <dbReference type="PROSITE" id="PS50089"/>
    </source>
</evidence>
<feature type="region of interest" description="Disordered" evidence="14">
    <location>
        <begin position="1"/>
        <end position="30"/>
    </location>
</feature>
<evidence type="ECO:0000256" key="12">
    <source>
        <dbReference type="ARBA" id="ARBA00023136"/>
    </source>
</evidence>
<dbReference type="InterPro" id="IPR001841">
    <property type="entry name" value="Znf_RING"/>
</dbReference>
<comment type="subcellular location">
    <subcellularLocation>
        <location evidence="2">Membrane</location>
        <topology evidence="2">Single-pass membrane protein</topology>
    </subcellularLocation>
</comment>
<evidence type="ECO:0000256" key="1">
    <source>
        <dbReference type="ARBA" id="ARBA00000900"/>
    </source>
</evidence>
<dbReference type="GO" id="GO:0016567">
    <property type="term" value="P:protein ubiquitination"/>
    <property type="evidence" value="ECO:0007669"/>
    <property type="project" value="UniProtKB-UniPathway"/>
</dbReference>
<keyword evidence="5" id="KW-0808">Transferase</keyword>
<evidence type="ECO:0000256" key="10">
    <source>
        <dbReference type="ARBA" id="ARBA00022833"/>
    </source>
</evidence>
<feature type="domain" description="RING-type" evidence="16">
    <location>
        <begin position="202"/>
        <end position="244"/>
    </location>
</feature>
<keyword evidence="9" id="KW-0833">Ubl conjugation pathway</keyword>
<protein>
    <recommendedName>
        <fullName evidence="4">RING-type E3 ubiquitin transferase</fullName>
        <ecNumber evidence="4">2.3.2.27</ecNumber>
    </recommendedName>
</protein>
<evidence type="ECO:0000256" key="6">
    <source>
        <dbReference type="ARBA" id="ARBA00022692"/>
    </source>
</evidence>
<dbReference type="InterPro" id="IPR013083">
    <property type="entry name" value="Znf_RING/FYVE/PHD"/>
</dbReference>
<evidence type="ECO:0000313" key="18">
    <source>
        <dbReference type="Proteomes" id="UP000287651"/>
    </source>
</evidence>
<evidence type="ECO:0000256" key="13">
    <source>
        <dbReference type="PROSITE-ProRule" id="PRU00175"/>
    </source>
</evidence>
<dbReference type="GO" id="GO:0008270">
    <property type="term" value="F:zinc ion binding"/>
    <property type="evidence" value="ECO:0007669"/>
    <property type="project" value="UniProtKB-KW"/>
</dbReference>
<dbReference type="Gene3D" id="3.30.40.10">
    <property type="entry name" value="Zinc/RING finger domain, C3HC4 (zinc finger)"/>
    <property type="match status" value="1"/>
</dbReference>
<dbReference type="InterPro" id="IPR044600">
    <property type="entry name" value="ATL1/ATL16-like"/>
</dbReference>
<evidence type="ECO:0000256" key="11">
    <source>
        <dbReference type="ARBA" id="ARBA00022989"/>
    </source>
</evidence>
<evidence type="ECO:0000256" key="8">
    <source>
        <dbReference type="ARBA" id="ARBA00022771"/>
    </source>
</evidence>
<dbReference type="CDD" id="cd16461">
    <property type="entry name" value="RING-H2_EL5-like"/>
    <property type="match status" value="1"/>
</dbReference>
<dbReference type="PANTHER" id="PTHR46913">
    <property type="entry name" value="RING-H2 FINGER PROTEIN ATL16"/>
    <property type="match status" value="1"/>
</dbReference>